<proteinExistence type="predicted"/>
<dbReference type="InterPro" id="IPR005229">
    <property type="entry name" value="YicC/YloC-like"/>
</dbReference>
<feature type="non-terminal residue" evidence="2">
    <location>
        <position position="181"/>
    </location>
</feature>
<evidence type="ECO:0000259" key="1">
    <source>
        <dbReference type="Pfam" id="PF03755"/>
    </source>
</evidence>
<reference evidence="2" key="1">
    <citation type="submission" date="2018-05" db="EMBL/GenBank/DDBJ databases">
        <authorList>
            <person name="Lanie J.A."/>
            <person name="Ng W.-L."/>
            <person name="Kazmierczak K.M."/>
            <person name="Andrzejewski T.M."/>
            <person name="Davidsen T.M."/>
            <person name="Wayne K.J."/>
            <person name="Tettelin H."/>
            <person name="Glass J.I."/>
            <person name="Rusch D."/>
            <person name="Podicherti R."/>
            <person name="Tsui H.-C.T."/>
            <person name="Winkler M.E."/>
        </authorList>
    </citation>
    <scope>NUCLEOTIDE SEQUENCE</scope>
</reference>
<name>A0A382I7U9_9ZZZZ</name>
<dbReference type="EMBL" id="UINC01065275">
    <property type="protein sequence ID" value="SVB94761.1"/>
    <property type="molecule type" value="Genomic_DNA"/>
</dbReference>
<dbReference type="InterPro" id="IPR013527">
    <property type="entry name" value="YicC-like_N"/>
</dbReference>
<dbReference type="PANTHER" id="PTHR30636:SF3">
    <property type="entry name" value="UPF0701 PROTEIN YICC"/>
    <property type="match status" value="1"/>
</dbReference>
<dbReference type="Pfam" id="PF03755">
    <property type="entry name" value="YicC-like_N"/>
    <property type="match status" value="1"/>
</dbReference>
<organism evidence="2">
    <name type="scientific">marine metagenome</name>
    <dbReference type="NCBI Taxonomy" id="408172"/>
    <lineage>
        <taxon>unclassified sequences</taxon>
        <taxon>metagenomes</taxon>
        <taxon>ecological metagenomes</taxon>
    </lineage>
</organism>
<dbReference type="AlphaFoldDB" id="A0A382I7U9"/>
<evidence type="ECO:0000313" key="2">
    <source>
        <dbReference type="EMBL" id="SVB94761.1"/>
    </source>
</evidence>
<accession>A0A382I7U9</accession>
<sequence length="181" mass="19601">MTGFARAEGRDGTVDWIWEAKSVNGRGLDLRCRIATGLEALEPELRKAVTARFKRGNITINLRLLRQIGTPQVRVNRELLDDLIVLAGEYRGAEGIERPGLDGLLALRGVIEPVEMIEEDGDCAARDKAISASMAELLDELSLARAAEGASLSKIVVAQLAAMENLRRRAGESAALRPEAA</sequence>
<gene>
    <name evidence="2" type="ORF">METZ01_LOCUS247615</name>
</gene>
<dbReference type="GO" id="GO:0004521">
    <property type="term" value="F:RNA endonuclease activity"/>
    <property type="evidence" value="ECO:0007669"/>
    <property type="project" value="InterPro"/>
</dbReference>
<dbReference type="PANTHER" id="PTHR30636">
    <property type="entry name" value="UPF0701 PROTEIN YICC"/>
    <property type="match status" value="1"/>
</dbReference>
<protein>
    <recommendedName>
        <fullName evidence="1">Endoribonuclease YicC-like N-terminal domain-containing protein</fullName>
    </recommendedName>
</protein>
<feature type="domain" description="Endoribonuclease YicC-like N-terminal" evidence="1">
    <location>
        <begin position="1"/>
        <end position="153"/>
    </location>
</feature>